<dbReference type="EMBL" id="JAVHJV010000001">
    <property type="protein sequence ID" value="KAK5946424.1"/>
    <property type="molecule type" value="Genomic_DNA"/>
</dbReference>
<feature type="compositionally biased region" description="Polar residues" evidence="1">
    <location>
        <begin position="19"/>
        <end position="28"/>
    </location>
</feature>
<accession>A0ABR0S0P0</accession>
<dbReference type="PANTHER" id="PTHR37332:SF1">
    <property type="entry name" value="ELMO DOMAIN-CONTAINING PROTEIN"/>
    <property type="match status" value="1"/>
</dbReference>
<dbReference type="PANTHER" id="PTHR37332">
    <property type="entry name" value="EXPRESSED PROTEIN"/>
    <property type="match status" value="1"/>
</dbReference>
<feature type="region of interest" description="Disordered" evidence="1">
    <location>
        <begin position="278"/>
        <end position="341"/>
    </location>
</feature>
<sequence>MTTSAALTEVQLPPKEANNAGTFSSSRLLSKIARSPTSSRRHRPVRSQGSDTLSDLQPAGAVQAQTALHSRRNQPRPGFQRQISAPDTFVLRQRKEEDLEPRHHSDASEETGAQARAMLARPPTANLPLHTGTSVTSKGISQASMFSAPLVSEYYVPPQVTGGPAATSYMYQQLYELSQKRIATLQYMRKAYEGKLFWFNTVHFSKRDVERFNSHMPNRLSRRATNYFLLGISIPSVLDIHQVPHPSSSAQASISTAMELLKSLHILLTEFESYQERHPADGSHVGSLSRARLPSMFKRSGTTSRPRKSSTAPSVEIGAQISPPAVPDTPHHQLQHNHSAHPSIDATASIAATSTSTATTLVNAQNSSFTSSNGGLPMNTQHFSATATFPPPGPPDAPNSSLMLNEAPYTHLLTPPLPFAPDFYTVFATLCDVLIDTYQRLLQMVNGPSTCNATVAELFSKTDAKIRKVMVGGIIKDFESASREKAKQELAGVQKVVLGGLMG</sequence>
<dbReference type="Proteomes" id="UP001334248">
    <property type="component" value="Unassembled WGS sequence"/>
</dbReference>
<evidence type="ECO:0000256" key="1">
    <source>
        <dbReference type="SAM" id="MobiDB-lite"/>
    </source>
</evidence>
<dbReference type="RefSeq" id="XP_064734514.1">
    <property type="nucleotide sequence ID" value="XM_064869017.1"/>
</dbReference>
<organism evidence="2 3">
    <name type="scientific">Knufia obscura</name>
    <dbReference type="NCBI Taxonomy" id="1635080"/>
    <lineage>
        <taxon>Eukaryota</taxon>
        <taxon>Fungi</taxon>
        <taxon>Dikarya</taxon>
        <taxon>Ascomycota</taxon>
        <taxon>Pezizomycotina</taxon>
        <taxon>Eurotiomycetes</taxon>
        <taxon>Chaetothyriomycetidae</taxon>
        <taxon>Chaetothyriales</taxon>
        <taxon>Trichomeriaceae</taxon>
        <taxon>Knufia</taxon>
    </lineage>
</organism>
<feature type="compositionally biased region" description="Polar residues" evidence="1">
    <location>
        <begin position="300"/>
        <end position="313"/>
    </location>
</feature>
<protein>
    <submittedName>
        <fullName evidence="2">Uncharacterized protein</fullName>
    </submittedName>
</protein>
<keyword evidence="3" id="KW-1185">Reference proteome</keyword>
<name>A0ABR0S0P0_9EURO</name>
<gene>
    <name evidence="2" type="ORF">PMZ80_000567</name>
</gene>
<proteinExistence type="predicted"/>
<feature type="region of interest" description="Disordered" evidence="1">
    <location>
        <begin position="1"/>
        <end position="88"/>
    </location>
</feature>
<reference evidence="2 3" key="1">
    <citation type="journal article" date="2023" name="Res Sq">
        <title>Genomic and morphological characterization of Knufia obscura isolated from the Mars 2020 spacecraft assembly facility.</title>
        <authorList>
            <person name="Chander A.M."/>
            <person name="Teixeira M.M."/>
            <person name="Singh N.K."/>
            <person name="Williams M.P."/>
            <person name="Parker C.W."/>
            <person name="Leo P."/>
            <person name="Stajich J.E."/>
            <person name="Torok T."/>
            <person name="Tighe S."/>
            <person name="Mason C.E."/>
            <person name="Venkateswaran K."/>
        </authorList>
    </citation>
    <scope>NUCLEOTIDE SEQUENCE [LARGE SCALE GENOMIC DNA]</scope>
    <source>
        <strain evidence="2 3">CCFEE 5817</strain>
    </source>
</reference>
<evidence type="ECO:0000313" key="3">
    <source>
        <dbReference type="Proteomes" id="UP001334248"/>
    </source>
</evidence>
<dbReference type="GeneID" id="89994016"/>
<evidence type="ECO:0000313" key="2">
    <source>
        <dbReference type="EMBL" id="KAK5946424.1"/>
    </source>
</evidence>
<comment type="caution">
    <text evidence="2">The sequence shown here is derived from an EMBL/GenBank/DDBJ whole genome shotgun (WGS) entry which is preliminary data.</text>
</comment>